<evidence type="ECO:0000256" key="1">
    <source>
        <dbReference type="SAM" id="MobiDB-lite"/>
    </source>
</evidence>
<proteinExistence type="predicted"/>
<organism evidence="2 3">
    <name type="scientific">Nitrincola iocasae</name>
    <dbReference type="NCBI Taxonomy" id="2614693"/>
    <lineage>
        <taxon>Bacteria</taxon>
        <taxon>Pseudomonadati</taxon>
        <taxon>Pseudomonadota</taxon>
        <taxon>Gammaproteobacteria</taxon>
        <taxon>Oceanospirillales</taxon>
        <taxon>Oceanospirillaceae</taxon>
        <taxon>Nitrincola</taxon>
    </lineage>
</organism>
<sequence>MSDENELKTAAEASPAQSPKIHWDDSEMQTHYSNVCNVMGTREEIMLLFGSNQAWQTGQTEVSVKLSNRILLTPHAAKRLKVLLEMGLKEYEARFGEVKL</sequence>
<dbReference type="AlphaFoldDB" id="A0A5J6LEP4"/>
<dbReference type="Proteomes" id="UP000325606">
    <property type="component" value="Chromosome"/>
</dbReference>
<gene>
    <name evidence="2" type="ORF">F5I99_09910</name>
</gene>
<dbReference type="EMBL" id="CP044222">
    <property type="protein sequence ID" value="QEW06792.1"/>
    <property type="molecule type" value="Genomic_DNA"/>
</dbReference>
<dbReference type="InterPro" id="IPR021857">
    <property type="entry name" value="DUF3467"/>
</dbReference>
<evidence type="ECO:0000313" key="2">
    <source>
        <dbReference type="EMBL" id="QEW06792.1"/>
    </source>
</evidence>
<keyword evidence="3" id="KW-1185">Reference proteome</keyword>
<reference evidence="2 3" key="1">
    <citation type="submission" date="2019-09" db="EMBL/GenBank/DDBJ databases">
        <title>Nitrincola iocasae sp. nov., a bacterium isolated from the sediment collected at a cold seep field in South China Sea.</title>
        <authorList>
            <person name="Zhang H."/>
            <person name="Wang H."/>
            <person name="Li C."/>
        </authorList>
    </citation>
    <scope>NUCLEOTIDE SEQUENCE [LARGE SCALE GENOMIC DNA]</scope>
    <source>
        <strain evidence="2 3">KXZD1103</strain>
    </source>
</reference>
<dbReference type="RefSeq" id="WP_151055576.1">
    <property type="nucleotide sequence ID" value="NZ_CP044222.1"/>
</dbReference>
<protein>
    <submittedName>
        <fullName evidence="2">DUF3467 domain-containing protein</fullName>
    </submittedName>
</protein>
<dbReference type="KEGG" id="nik:F5I99_09910"/>
<evidence type="ECO:0000313" key="3">
    <source>
        <dbReference type="Proteomes" id="UP000325606"/>
    </source>
</evidence>
<dbReference type="Pfam" id="PF11950">
    <property type="entry name" value="DUF3467"/>
    <property type="match status" value="1"/>
</dbReference>
<name>A0A5J6LEP4_9GAMM</name>
<feature type="region of interest" description="Disordered" evidence="1">
    <location>
        <begin position="1"/>
        <end position="25"/>
    </location>
</feature>
<accession>A0A5J6LEP4</accession>